<gene>
    <name evidence="1" type="ORF">DPEC_G00349830</name>
</gene>
<organism evidence="1 2">
    <name type="scientific">Dallia pectoralis</name>
    <name type="common">Alaska blackfish</name>
    <dbReference type="NCBI Taxonomy" id="75939"/>
    <lineage>
        <taxon>Eukaryota</taxon>
        <taxon>Metazoa</taxon>
        <taxon>Chordata</taxon>
        <taxon>Craniata</taxon>
        <taxon>Vertebrata</taxon>
        <taxon>Euteleostomi</taxon>
        <taxon>Actinopterygii</taxon>
        <taxon>Neopterygii</taxon>
        <taxon>Teleostei</taxon>
        <taxon>Protacanthopterygii</taxon>
        <taxon>Esociformes</taxon>
        <taxon>Umbridae</taxon>
        <taxon>Dallia</taxon>
    </lineage>
</organism>
<dbReference type="EMBL" id="CM055763">
    <property type="protein sequence ID" value="KAJ7985220.1"/>
    <property type="molecule type" value="Genomic_DNA"/>
</dbReference>
<keyword evidence="2" id="KW-1185">Reference proteome</keyword>
<accession>A0ACC2F1R9</accession>
<name>A0ACC2F1R9_DALPE</name>
<evidence type="ECO:0000313" key="1">
    <source>
        <dbReference type="EMBL" id="KAJ7985220.1"/>
    </source>
</evidence>
<reference evidence="1" key="1">
    <citation type="submission" date="2021-05" db="EMBL/GenBank/DDBJ databases">
        <authorList>
            <person name="Pan Q."/>
            <person name="Jouanno E."/>
            <person name="Zahm M."/>
            <person name="Klopp C."/>
            <person name="Cabau C."/>
            <person name="Louis A."/>
            <person name="Berthelot C."/>
            <person name="Parey E."/>
            <person name="Roest Crollius H."/>
            <person name="Montfort J."/>
            <person name="Robinson-Rechavi M."/>
            <person name="Bouchez O."/>
            <person name="Lampietro C."/>
            <person name="Lopez Roques C."/>
            <person name="Donnadieu C."/>
            <person name="Postlethwait J."/>
            <person name="Bobe J."/>
            <person name="Dillon D."/>
            <person name="Chandos A."/>
            <person name="von Hippel F."/>
            <person name="Guiguen Y."/>
        </authorList>
    </citation>
    <scope>NUCLEOTIDE SEQUENCE</scope>
    <source>
        <strain evidence="1">YG-Jan2019</strain>
    </source>
</reference>
<sequence>MLMMEEEELEAHRVDIESDFEAQRRPRACTWPPPRPEDFPGAPQEVNGALPPRTAIKVEPGDGLPGSACRAAAPAAEPKHPPGAPGPNGSTHPCLAGAPLDLTGQLLRKAKSSRRNAWGNQSYADLITRAIESTPEKRLTLSQIYDWMVRYVPYFKDKGDSNSSAGWKVSTHVIMENNACRT</sequence>
<evidence type="ECO:0000313" key="2">
    <source>
        <dbReference type="Proteomes" id="UP001157502"/>
    </source>
</evidence>
<protein>
    <submittedName>
        <fullName evidence="1">Uncharacterized protein</fullName>
    </submittedName>
</protein>
<comment type="caution">
    <text evidence="1">The sequence shown here is derived from an EMBL/GenBank/DDBJ whole genome shotgun (WGS) entry which is preliminary data.</text>
</comment>
<dbReference type="Proteomes" id="UP001157502">
    <property type="component" value="Chromosome 36"/>
</dbReference>
<proteinExistence type="predicted"/>